<comment type="caution">
    <text evidence="2">The sequence shown here is derived from an EMBL/GenBank/DDBJ whole genome shotgun (WGS) entry which is preliminary data.</text>
</comment>
<sequence>MEVAGDAVDGRVHVHGRDDDPVAQGQTAQPERGEHRGRAGRAAELALDRLREAGVAQPQVVVGDAAAAGEQVEGELAGRLVQVQGDVLEPLQAGPGGALGGGDDGSPLRLVGGQGLGQRVPLLQTGGQGERVLDGELGAGADGEVGRVGGVSEEDDVAVRPAVVDDRAERRPCGVVRLKGAAAERFREDLGAAFDRLRLVEFVESGRAPDLFAHLDDHGRGVGGVGVAVELHHAVFGFGDLEAEGVEGEIGGEPDVAAAVVRHPGAEDVRVPLAGGAVDAVGGDDQVVGAGQVCRRLGAEAEVDTEVAAAGVEDLQEALAAQGREPVAR</sequence>
<evidence type="ECO:0000313" key="3">
    <source>
        <dbReference type="Proteomes" id="UP000579531"/>
    </source>
</evidence>
<feature type="compositionally biased region" description="Basic and acidic residues" evidence="1">
    <location>
        <begin position="8"/>
        <end position="20"/>
    </location>
</feature>
<name>A0AA89QNB1_STRCU</name>
<dbReference type="AlphaFoldDB" id="A0AA89QNB1"/>
<protein>
    <submittedName>
        <fullName evidence="2">Uncharacterized protein</fullName>
    </submittedName>
</protein>
<feature type="region of interest" description="Disordered" evidence="1">
    <location>
        <begin position="1"/>
        <end position="41"/>
    </location>
</feature>
<reference evidence="2 3" key="1">
    <citation type="submission" date="2020-08" db="EMBL/GenBank/DDBJ databases">
        <title>Sequencing the genomes of 1000 actinobacteria strains.</title>
        <authorList>
            <person name="Klenk H.-P."/>
        </authorList>
    </citation>
    <scope>NUCLEOTIDE SEQUENCE [LARGE SCALE GENOMIC DNA]</scope>
    <source>
        <strain evidence="2 3">DSM 40129</strain>
    </source>
</reference>
<dbReference type="Proteomes" id="UP000579531">
    <property type="component" value="Unassembled WGS sequence"/>
</dbReference>
<keyword evidence="3" id="KW-1185">Reference proteome</keyword>
<gene>
    <name evidence="2" type="ORF">HNR72_005487</name>
</gene>
<evidence type="ECO:0000313" key="2">
    <source>
        <dbReference type="EMBL" id="MBB5814459.1"/>
    </source>
</evidence>
<organism evidence="2 3">
    <name type="scientific">Streptomyces collinus</name>
    <dbReference type="NCBI Taxonomy" id="42684"/>
    <lineage>
        <taxon>Bacteria</taxon>
        <taxon>Bacillati</taxon>
        <taxon>Actinomycetota</taxon>
        <taxon>Actinomycetes</taxon>
        <taxon>Kitasatosporales</taxon>
        <taxon>Streptomycetaceae</taxon>
        <taxon>Streptomyces</taxon>
    </lineage>
</organism>
<evidence type="ECO:0000256" key="1">
    <source>
        <dbReference type="SAM" id="MobiDB-lite"/>
    </source>
</evidence>
<accession>A0AA89QNB1</accession>
<proteinExistence type="predicted"/>
<dbReference type="EMBL" id="JACHLX010000001">
    <property type="protein sequence ID" value="MBB5814459.1"/>
    <property type="molecule type" value="Genomic_DNA"/>
</dbReference>